<dbReference type="Proteomes" id="UP000476176">
    <property type="component" value="Unassembled WGS sequence"/>
</dbReference>
<evidence type="ECO:0000313" key="7">
    <source>
        <dbReference type="EMBL" id="KAE9187838.1"/>
    </source>
</evidence>
<evidence type="ECO:0000313" key="16">
    <source>
        <dbReference type="Proteomes" id="UP000441208"/>
    </source>
</evidence>
<protein>
    <submittedName>
        <fullName evidence="8">Uncharacterized protein</fullName>
    </submittedName>
</protein>
<accession>A0A6A3X9G2</accession>
<dbReference type="EMBL" id="QXGE01001868">
    <property type="protein sequence ID" value="KAE9287358.1"/>
    <property type="molecule type" value="Genomic_DNA"/>
</dbReference>
<evidence type="ECO:0000313" key="3">
    <source>
        <dbReference type="EMBL" id="KAE9078671.1"/>
    </source>
</evidence>
<keyword evidence="12" id="KW-1185">Reference proteome</keyword>
<evidence type="ECO:0000313" key="5">
    <source>
        <dbReference type="EMBL" id="KAE9104911.1"/>
    </source>
</evidence>
<dbReference type="Proteomes" id="UP000486351">
    <property type="component" value="Unassembled WGS sequence"/>
</dbReference>
<dbReference type="EMBL" id="QXGA01002048">
    <property type="protein sequence ID" value="KAE9104911.1"/>
    <property type="molecule type" value="Genomic_DNA"/>
</dbReference>
<dbReference type="Proteomes" id="UP000440732">
    <property type="component" value="Unassembled WGS sequence"/>
</dbReference>
<evidence type="ECO:0000313" key="13">
    <source>
        <dbReference type="Proteomes" id="UP000437068"/>
    </source>
</evidence>
<dbReference type="Proteomes" id="UP000433483">
    <property type="component" value="Unassembled WGS sequence"/>
</dbReference>
<evidence type="ECO:0000313" key="18">
    <source>
        <dbReference type="Proteomes" id="UP000476176"/>
    </source>
</evidence>
<evidence type="ECO:0000313" key="12">
    <source>
        <dbReference type="Proteomes" id="UP000433483"/>
    </source>
</evidence>
<dbReference type="EMBL" id="QXFW01001861">
    <property type="protein sequence ID" value="KAE8984890.1"/>
    <property type="molecule type" value="Genomic_DNA"/>
</dbReference>
<dbReference type="Proteomes" id="UP000429523">
    <property type="component" value="Unassembled WGS sequence"/>
</dbReference>
<evidence type="ECO:0000313" key="17">
    <source>
        <dbReference type="Proteomes" id="UP000460718"/>
    </source>
</evidence>
<evidence type="ECO:0000313" key="8">
    <source>
        <dbReference type="EMBL" id="KAE9194239.1"/>
    </source>
</evidence>
<dbReference type="EMBL" id="QXFY01001881">
    <property type="protein sequence ID" value="KAE9307453.1"/>
    <property type="molecule type" value="Genomic_DNA"/>
</dbReference>
<dbReference type="Proteomes" id="UP000488956">
    <property type="component" value="Unassembled WGS sequence"/>
</dbReference>
<dbReference type="Proteomes" id="UP000440367">
    <property type="component" value="Unassembled WGS sequence"/>
</dbReference>
<dbReference type="EMBL" id="QXGD01002064">
    <property type="protein sequence ID" value="KAE9194239.1"/>
    <property type="molecule type" value="Genomic_DNA"/>
</dbReference>
<evidence type="ECO:0000313" key="10">
    <source>
        <dbReference type="EMBL" id="KAE9307453.1"/>
    </source>
</evidence>
<dbReference type="EMBL" id="QXFX01001888">
    <property type="protein sequence ID" value="KAE9083405.1"/>
    <property type="molecule type" value="Genomic_DNA"/>
</dbReference>
<gene>
    <name evidence="9" type="ORF">PF001_g21022</name>
    <name evidence="8" type="ORF">PF002_g23665</name>
    <name evidence="7" type="ORF">PF004_g22682</name>
    <name evidence="6" type="ORF">PF005_g21918</name>
    <name evidence="5" type="ORF">PF006_g21788</name>
    <name evidence="3" type="ORF">PF007_g23760</name>
    <name evidence="10" type="ORF">PF008_g21228</name>
    <name evidence="1" type="ORF">PF009_g23317</name>
    <name evidence="4" type="ORF">PF010_g21227</name>
    <name evidence="2" type="ORF">PF011_g20606</name>
</gene>
<evidence type="ECO:0000313" key="9">
    <source>
        <dbReference type="EMBL" id="KAE9287358.1"/>
    </source>
</evidence>
<evidence type="ECO:0000313" key="4">
    <source>
        <dbReference type="EMBL" id="KAE9083405.1"/>
    </source>
</evidence>
<name>A0A6A3X9G2_9STRA</name>
<evidence type="ECO:0000313" key="15">
    <source>
        <dbReference type="Proteomes" id="UP000440732"/>
    </source>
</evidence>
<reference evidence="11 12" key="1">
    <citation type="submission" date="2018-08" db="EMBL/GenBank/DDBJ databases">
        <title>Genomic investigation of the strawberry pathogen Phytophthora fragariae indicates pathogenicity is determined by transcriptional variation in three key races.</title>
        <authorList>
            <person name="Adams T.M."/>
            <person name="Armitage A.D."/>
            <person name="Sobczyk M.K."/>
            <person name="Bates H.J."/>
            <person name="Dunwell J.M."/>
            <person name="Nellist C.F."/>
            <person name="Harrison R.J."/>
        </authorList>
    </citation>
    <scope>NUCLEOTIDE SEQUENCE [LARGE SCALE GENOMIC DNA]</scope>
    <source>
        <strain evidence="9 13">A4</strain>
        <strain evidence="8 14">BC-1</strain>
        <strain evidence="7 18">BC-23</strain>
        <strain evidence="6 12">NOV-27</strain>
        <strain evidence="5 15">NOV-5</strain>
        <strain evidence="3 16">NOV-71</strain>
        <strain evidence="10 19">NOV-77</strain>
        <strain evidence="1 11">NOV-9</strain>
        <strain evidence="4 20">ONT-3</strain>
        <strain evidence="2 17">SCRP245</strain>
    </source>
</reference>
<dbReference type="EMBL" id="QXGB01001913">
    <property type="protein sequence ID" value="KAE9183843.1"/>
    <property type="molecule type" value="Genomic_DNA"/>
</dbReference>
<dbReference type="OrthoDB" id="78604at2759"/>
<dbReference type="EMBL" id="QXFZ01002286">
    <property type="protein sequence ID" value="KAE9078671.1"/>
    <property type="molecule type" value="Genomic_DNA"/>
</dbReference>
<dbReference type="Proteomes" id="UP000441208">
    <property type="component" value="Unassembled WGS sequence"/>
</dbReference>
<organism evidence="8 14">
    <name type="scientific">Phytophthora fragariae</name>
    <dbReference type="NCBI Taxonomy" id="53985"/>
    <lineage>
        <taxon>Eukaryota</taxon>
        <taxon>Sar</taxon>
        <taxon>Stramenopiles</taxon>
        <taxon>Oomycota</taxon>
        <taxon>Peronosporomycetes</taxon>
        <taxon>Peronosporales</taxon>
        <taxon>Peronosporaceae</taxon>
        <taxon>Phytophthora</taxon>
    </lineage>
</organism>
<dbReference type="AlphaFoldDB" id="A0A6A3X9G2"/>
<comment type="caution">
    <text evidence="8">The sequence shown here is derived from an EMBL/GenBank/DDBJ whole genome shotgun (WGS) entry which is preliminary data.</text>
</comment>
<evidence type="ECO:0000313" key="14">
    <source>
        <dbReference type="Proteomes" id="UP000440367"/>
    </source>
</evidence>
<evidence type="ECO:0000313" key="11">
    <source>
        <dbReference type="Proteomes" id="UP000429523"/>
    </source>
</evidence>
<evidence type="ECO:0000313" key="20">
    <source>
        <dbReference type="Proteomes" id="UP000488956"/>
    </source>
</evidence>
<dbReference type="EMBL" id="QXGF01002030">
    <property type="protein sequence ID" value="KAE8926495.1"/>
    <property type="molecule type" value="Genomic_DNA"/>
</dbReference>
<sequence>MTSRKITRCRGARGQLVLYNPRTVPSEVAQELEGVYGFRPKEASGCLADVMISQRKGEFPPVAFVLIHREAPGFSLEGTIDRKVERSACEIGRHSTSCFLMHRLLKVEKAFANAFAISILPIPRYSELQLLAINSSVQLKMFTVFSIPAAVKLIVSVHEKHAYSISEKADQLSKRMNDELLTRKHTMETLQVNFPFLSVDECDMLLDLFGNIASIAQAGADKLLDVTVLSTAAAHAIEEFFKTEYAVD</sequence>
<dbReference type="EMBL" id="QXGC01002309">
    <property type="protein sequence ID" value="KAE9187838.1"/>
    <property type="molecule type" value="Genomic_DNA"/>
</dbReference>
<evidence type="ECO:0000313" key="19">
    <source>
        <dbReference type="Proteomes" id="UP000486351"/>
    </source>
</evidence>
<evidence type="ECO:0000313" key="1">
    <source>
        <dbReference type="EMBL" id="KAE8926495.1"/>
    </source>
</evidence>
<dbReference type="Proteomes" id="UP000437068">
    <property type="component" value="Unassembled WGS sequence"/>
</dbReference>
<dbReference type="Proteomes" id="UP000460718">
    <property type="component" value="Unassembled WGS sequence"/>
</dbReference>
<evidence type="ECO:0000313" key="2">
    <source>
        <dbReference type="EMBL" id="KAE8984890.1"/>
    </source>
</evidence>
<proteinExistence type="predicted"/>
<evidence type="ECO:0000313" key="6">
    <source>
        <dbReference type="EMBL" id="KAE9183843.1"/>
    </source>
</evidence>